<accession>A0A7C9EHB5</accession>
<evidence type="ECO:0000256" key="1">
    <source>
        <dbReference type="SAM" id="MobiDB-lite"/>
    </source>
</evidence>
<dbReference type="EMBL" id="GISG01237724">
    <property type="protein sequence ID" value="MBA4668023.1"/>
    <property type="molecule type" value="Transcribed_RNA"/>
</dbReference>
<proteinExistence type="predicted"/>
<protein>
    <submittedName>
        <fullName evidence="2">Uncharacterized protein</fullName>
    </submittedName>
</protein>
<organism evidence="2">
    <name type="scientific">Opuntia streptacantha</name>
    <name type="common">Prickly pear cactus</name>
    <name type="synonym">Opuntia cardona</name>
    <dbReference type="NCBI Taxonomy" id="393608"/>
    <lineage>
        <taxon>Eukaryota</taxon>
        <taxon>Viridiplantae</taxon>
        <taxon>Streptophyta</taxon>
        <taxon>Embryophyta</taxon>
        <taxon>Tracheophyta</taxon>
        <taxon>Spermatophyta</taxon>
        <taxon>Magnoliopsida</taxon>
        <taxon>eudicotyledons</taxon>
        <taxon>Gunneridae</taxon>
        <taxon>Pentapetalae</taxon>
        <taxon>Caryophyllales</taxon>
        <taxon>Cactineae</taxon>
        <taxon>Cactaceae</taxon>
        <taxon>Opuntioideae</taxon>
        <taxon>Opuntia</taxon>
    </lineage>
</organism>
<sequence length="122" mass="14189">MYDIHGHTKILRINKEFKHILTKSFCRRITIKVLSASIPVNETAIDIKHMNSLSHGLQYIHILLVCELNRLRFGRLRGHTATGPALSLQRRGRRMPERRGPFLPRFRPTFVPSNSREPGPLW</sequence>
<evidence type="ECO:0000313" key="2">
    <source>
        <dbReference type="EMBL" id="MBA4668020.1"/>
    </source>
</evidence>
<dbReference type="EMBL" id="GISG01237721">
    <property type="protein sequence ID" value="MBA4668020.1"/>
    <property type="molecule type" value="Transcribed_RNA"/>
</dbReference>
<reference evidence="2" key="1">
    <citation type="journal article" date="2013" name="J. Plant Res.">
        <title>Effect of fungi and light on seed germination of three Opuntia species from semiarid lands of central Mexico.</title>
        <authorList>
            <person name="Delgado-Sanchez P."/>
            <person name="Jimenez-Bremont J.F."/>
            <person name="Guerrero-Gonzalez Mde L."/>
            <person name="Flores J."/>
        </authorList>
    </citation>
    <scope>NUCLEOTIDE SEQUENCE</scope>
    <source>
        <tissue evidence="2">Cladode</tissue>
    </source>
</reference>
<dbReference type="AlphaFoldDB" id="A0A7C9EHB5"/>
<feature type="region of interest" description="Disordered" evidence="1">
    <location>
        <begin position="84"/>
        <end position="122"/>
    </location>
</feature>
<reference evidence="2" key="2">
    <citation type="submission" date="2020-07" db="EMBL/GenBank/DDBJ databases">
        <authorList>
            <person name="Vera ALvarez R."/>
            <person name="Arias-Moreno D.M."/>
            <person name="Jimenez-Jacinto V."/>
            <person name="Jimenez-Bremont J.F."/>
            <person name="Swaminathan K."/>
            <person name="Moose S.P."/>
            <person name="Guerrero-Gonzalez M.L."/>
            <person name="Marino-Ramirez L."/>
            <person name="Landsman D."/>
            <person name="Rodriguez-Kessler M."/>
            <person name="Delgado-Sanchez P."/>
        </authorList>
    </citation>
    <scope>NUCLEOTIDE SEQUENCE</scope>
    <source>
        <tissue evidence="2">Cladode</tissue>
    </source>
</reference>
<name>A0A7C9EHB5_OPUST</name>